<sequence>MAQKYAKDQPSGFTNRIERVAVVGAGGSVGKRITNELLKTGKHTVTALSRKDSNTPLPDGVKVVRVDYDDEEEEAITAALKGQQFLIITLAVNAAPDTESKIIRAAGAAGVPYIMPNTYGGDVTNEKFMKEIVIGGSYLKACAEVEAAGAAWIALACGFWYEHSLTTGEGWFGFDFAKKRVTFFDDGKTKINVSTWEQCGRAVAGLLSLKELPEDENDSSPALTNWANKPVFVDSFLVSQREMFDSWLRVSGDKAEDWTISYEPAKARWERGMEMLKKGDYSGISLTMYGRAFLNGDGNYSKDHQLVNDLFGLPKEDLDERTAVAKGMMDRGYSYFGNRV</sequence>
<evidence type="ECO:0000256" key="3">
    <source>
        <dbReference type="ARBA" id="ARBA00023002"/>
    </source>
</evidence>
<dbReference type="InterPro" id="IPR051609">
    <property type="entry name" value="NmrA/Isoflavone_reductase-like"/>
</dbReference>
<gene>
    <name evidence="5" type="ORF">ANIA_08060</name>
</gene>
<dbReference type="Proteomes" id="UP000000560">
    <property type="component" value="Chromosome II"/>
</dbReference>
<dbReference type="GO" id="GO:0016491">
    <property type="term" value="F:oxidoreductase activity"/>
    <property type="evidence" value="ECO:0007669"/>
    <property type="project" value="UniProtKB-KW"/>
</dbReference>
<dbReference type="EMBL" id="BN001302">
    <property type="protein sequence ID" value="CBF73805.1"/>
    <property type="molecule type" value="Genomic_DNA"/>
</dbReference>
<accession>Q5AUH0</accession>
<proteinExistence type="inferred from homology"/>
<keyword evidence="6" id="KW-1185">Reference proteome</keyword>
<dbReference type="InterPro" id="IPR036291">
    <property type="entry name" value="NAD(P)-bd_dom_sf"/>
</dbReference>
<evidence type="ECO:0000259" key="4">
    <source>
        <dbReference type="Pfam" id="PF13460"/>
    </source>
</evidence>
<dbReference type="GeneID" id="2869097"/>
<dbReference type="OrthoDB" id="419598at2759"/>
<evidence type="ECO:0000256" key="2">
    <source>
        <dbReference type="ARBA" id="ARBA00022857"/>
    </source>
</evidence>
<dbReference type="PANTHER" id="PTHR47706">
    <property type="entry name" value="NMRA-LIKE FAMILY PROTEIN"/>
    <property type="match status" value="1"/>
</dbReference>
<name>Q5AUH0_EMENI</name>
<dbReference type="RefSeq" id="XP_681329.1">
    <property type="nucleotide sequence ID" value="XM_676237.1"/>
</dbReference>
<keyword evidence="3" id="KW-0560">Oxidoreductase</keyword>
<evidence type="ECO:0000256" key="1">
    <source>
        <dbReference type="ARBA" id="ARBA00005725"/>
    </source>
</evidence>
<feature type="domain" description="NAD(P)-binding" evidence="4">
    <location>
        <begin position="24"/>
        <end position="158"/>
    </location>
</feature>
<dbReference type="SUPFAM" id="SSF51735">
    <property type="entry name" value="NAD(P)-binding Rossmann-fold domains"/>
    <property type="match status" value="1"/>
</dbReference>
<dbReference type="HOGENOM" id="CLU_044876_1_1_1"/>
<evidence type="ECO:0000313" key="6">
    <source>
        <dbReference type="Proteomes" id="UP000000560"/>
    </source>
</evidence>
<dbReference type="eggNOG" id="ENOG502QTQ8">
    <property type="taxonomic scope" value="Eukaryota"/>
</dbReference>
<dbReference type="KEGG" id="ani:ANIA_08060"/>
<evidence type="ECO:0000313" key="5">
    <source>
        <dbReference type="EMBL" id="CBF73805.1"/>
    </source>
</evidence>
<dbReference type="PANTHER" id="PTHR47706:SF7">
    <property type="entry name" value="CIPA-LIKE, PUTATIVE (AFU_ORTHOLOGUE AFUA_1G01630)-RELATED"/>
    <property type="match status" value="1"/>
</dbReference>
<reference evidence="6" key="2">
    <citation type="journal article" date="2009" name="Fungal Genet. Biol.">
        <title>The 2008 update of the Aspergillus nidulans genome annotation: a community effort.</title>
        <authorList>
            <person name="Wortman J.R."/>
            <person name="Gilsenan J.M."/>
            <person name="Joardar V."/>
            <person name="Deegan J."/>
            <person name="Clutterbuck J."/>
            <person name="Andersen M.R."/>
            <person name="Archer D."/>
            <person name="Bencina M."/>
            <person name="Braus G."/>
            <person name="Coutinho P."/>
            <person name="von Dohren H."/>
            <person name="Doonan J."/>
            <person name="Driessen A.J."/>
            <person name="Durek P."/>
            <person name="Espeso E."/>
            <person name="Fekete E."/>
            <person name="Flipphi M."/>
            <person name="Estrada C.G."/>
            <person name="Geysens S."/>
            <person name="Goldman G."/>
            <person name="de Groot P.W."/>
            <person name="Hansen K."/>
            <person name="Harris S.D."/>
            <person name="Heinekamp T."/>
            <person name="Helmstaedt K."/>
            <person name="Henrissat B."/>
            <person name="Hofmann G."/>
            <person name="Homan T."/>
            <person name="Horio T."/>
            <person name="Horiuchi H."/>
            <person name="James S."/>
            <person name="Jones M."/>
            <person name="Karaffa L."/>
            <person name="Karanyi Z."/>
            <person name="Kato M."/>
            <person name="Keller N."/>
            <person name="Kelly D.E."/>
            <person name="Kiel J.A."/>
            <person name="Kim J.M."/>
            <person name="van der Klei I.J."/>
            <person name="Klis F.M."/>
            <person name="Kovalchuk A."/>
            <person name="Krasevec N."/>
            <person name="Kubicek C.P."/>
            <person name="Liu B."/>
            <person name="Maccabe A."/>
            <person name="Meyer V."/>
            <person name="Mirabito P."/>
            <person name="Miskei M."/>
            <person name="Mos M."/>
            <person name="Mullins J."/>
            <person name="Nelson D.R."/>
            <person name="Nielsen J."/>
            <person name="Oakley B.R."/>
            <person name="Osmani S.A."/>
            <person name="Pakula T."/>
            <person name="Paszewski A."/>
            <person name="Paulsen I."/>
            <person name="Pilsyk S."/>
            <person name="Pocsi I."/>
            <person name="Punt P.J."/>
            <person name="Ram A.F."/>
            <person name="Ren Q."/>
            <person name="Robellet X."/>
            <person name="Robson G."/>
            <person name="Seiboth B."/>
            <person name="van Solingen P."/>
            <person name="Specht T."/>
            <person name="Sun J."/>
            <person name="Taheri-Talesh N."/>
            <person name="Takeshita N."/>
            <person name="Ussery D."/>
            <person name="vanKuyk P.A."/>
            <person name="Visser H."/>
            <person name="van de Vondervoort P.J."/>
            <person name="de Vries R.P."/>
            <person name="Walton J."/>
            <person name="Xiang X."/>
            <person name="Xiong Y."/>
            <person name="Zeng A.P."/>
            <person name="Brandt B.W."/>
            <person name="Cornell M.J."/>
            <person name="van den Hondel C.A."/>
            <person name="Visser J."/>
            <person name="Oliver S.G."/>
            <person name="Turner G."/>
        </authorList>
    </citation>
    <scope>GENOME REANNOTATION</scope>
    <source>
        <strain evidence="6">FGSC A4 / ATCC 38163 / CBS 112.46 / NRRL 194 / M139</strain>
    </source>
</reference>
<dbReference type="OMA" id="MPNVWGC"/>
<accession>C8V675</accession>
<protein>
    <submittedName>
        <fullName evidence="5">Oxidoreductase CipA-like, putative (AFU_orthologue AFUA_1G01630)</fullName>
    </submittedName>
</protein>
<dbReference type="InParanoid" id="Q5AUH0"/>
<dbReference type="Gene3D" id="3.40.50.720">
    <property type="entry name" value="NAD(P)-binding Rossmann-like Domain"/>
    <property type="match status" value="1"/>
</dbReference>
<organism evidence="5 6">
    <name type="scientific">Emericella nidulans (strain FGSC A4 / ATCC 38163 / CBS 112.46 / NRRL 194 / M139)</name>
    <name type="common">Aspergillus nidulans</name>
    <dbReference type="NCBI Taxonomy" id="227321"/>
    <lineage>
        <taxon>Eukaryota</taxon>
        <taxon>Fungi</taxon>
        <taxon>Dikarya</taxon>
        <taxon>Ascomycota</taxon>
        <taxon>Pezizomycotina</taxon>
        <taxon>Eurotiomycetes</taxon>
        <taxon>Eurotiomycetidae</taxon>
        <taxon>Eurotiales</taxon>
        <taxon>Aspergillaceae</taxon>
        <taxon>Aspergillus</taxon>
        <taxon>Aspergillus subgen. Nidulantes</taxon>
    </lineage>
</organism>
<dbReference type="VEuPathDB" id="FungiDB:AN8060"/>
<dbReference type="AlphaFoldDB" id="Q5AUH0"/>
<dbReference type="Pfam" id="PF13460">
    <property type="entry name" value="NAD_binding_10"/>
    <property type="match status" value="1"/>
</dbReference>
<reference evidence="6" key="1">
    <citation type="journal article" date="2005" name="Nature">
        <title>Sequencing of Aspergillus nidulans and comparative analysis with A. fumigatus and A. oryzae.</title>
        <authorList>
            <person name="Galagan J.E."/>
            <person name="Calvo S.E."/>
            <person name="Cuomo C."/>
            <person name="Ma L.J."/>
            <person name="Wortman J.R."/>
            <person name="Batzoglou S."/>
            <person name="Lee S.I."/>
            <person name="Basturkmen M."/>
            <person name="Spevak C.C."/>
            <person name="Clutterbuck J."/>
            <person name="Kapitonov V."/>
            <person name="Jurka J."/>
            <person name="Scazzocchio C."/>
            <person name="Farman M."/>
            <person name="Butler J."/>
            <person name="Purcell S."/>
            <person name="Harris S."/>
            <person name="Braus G.H."/>
            <person name="Draht O."/>
            <person name="Busch S."/>
            <person name="D'Enfert C."/>
            <person name="Bouchier C."/>
            <person name="Goldman G.H."/>
            <person name="Bell-Pedersen D."/>
            <person name="Griffiths-Jones S."/>
            <person name="Doonan J.H."/>
            <person name="Yu J."/>
            <person name="Vienken K."/>
            <person name="Pain A."/>
            <person name="Freitag M."/>
            <person name="Selker E.U."/>
            <person name="Archer D.B."/>
            <person name="Penalva M.A."/>
            <person name="Oakley B.R."/>
            <person name="Momany M."/>
            <person name="Tanaka T."/>
            <person name="Kumagai T."/>
            <person name="Asai K."/>
            <person name="Machida M."/>
            <person name="Nierman W.C."/>
            <person name="Denning D.W."/>
            <person name="Caddick M."/>
            <person name="Hynes M."/>
            <person name="Paoletti M."/>
            <person name="Fischer R."/>
            <person name="Miller B."/>
            <person name="Dyer P."/>
            <person name="Sachs M.S."/>
            <person name="Osmani S.A."/>
            <person name="Birren B.W."/>
        </authorList>
    </citation>
    <scope>NUCLEOTIDE SEQUENCE [LARGE SCALE GENOMIC DNA]</scope>
    <source>
        <strain evidence="6">FGSC A4 / ATCC 38163 / CBS 112.46 / NRRL 194 / M139</strain>
    </source>
</reference>
<keyword evidence="2" id="KW-0521">NADP</keyword>
<comment type="similarity">
    <text evidence="1">Belongs to the NmrA-type oxidoreductase family. Isoflavone reductase subfamily.</text>
</comment>
<dbReference type="InterPro" id="IPR016040">
    <property type="entry name" value="NAD(P)-bd_dom"/>
</dbReference>